<reference evidence="2" key="1">
    <citation type="journal article" date="2021" name="PeerJ">
        <title>Extensive microbial diversity within the chicken gut microbiome revealed by metagenomics and culture.</title>
        <authorList>
            <person name="Gilroy R."/>
            <person name="Ravi A."/>
            <person name="Getino M."/>
            <person name="Pursley I."/>
            <person name="Horton D.L."/>
            <person name="Alikhan N.F."/>
            <person name="Baker D."/>
            <person name="Gharbi K."/>
            <person name="Hall N."/>
            <person name="Watson M."/>
            <person name="Adriaenssens E.M."/>
            <person name="Foster-Nyarko E."/>
            <person name="Jarju S."/>
            <person name="Secka A."/>
            <person name="Antonio M."/>
            <person name="Oren A."/>
            <person name="Chaudhuri R.R."/>
            <person name="La Ragione R."/>
            <person name="Hildebrand F."/>
            <person name="Pallen M.J."/>
        </authorList>
    </citation>
    <scope>NUCLEOTIDE SEQUENCE</scope>
    <source>
        <strain evidence="2">ChiW4-1371</strain>
    </source>
</reference>
<comment type="caution">
    <text evidence="2">The sequence shown here is derived from an EMBL/GenBank/DDBJ whole genome shotgun (WGS) entry which is preliminary data.</text>
</comment>
<reference evidence="2" key="2">
    <citation type="submission" date="2021-04" db="EMBL/GenBank/DDBJ databases">
        <authorList>
            <person name="Gilroy R."/>
        </authorList>
    </citation>
    <scope>NUCLEOTIDE SEQUENCE</scope>
    <source>
        <strain evidence="2">ChiW4-1371</strain>
    </source>
</reference>
<organism evidence="2 3">
    <name type="scientific">Candidatus Mucispirillum faecigallinarum</name>
    <dbReference type="NCBI Taxonomy" id="2838699"/>
    <lineage>
        <taxon>Bacteria</taxon>
        <taxon>Pseudomonadati</taxon>
        <taxon>Deferribacterota</taxon>
        <taxon>Deferribacteres</taxon>
        <taxon>Deferribacterales</taxon>
        <taxon>Mucispirillaceae</taxon>
        <taxon>Mucispirillum</taxon>
    </lineage>
</organism>
<proteinExistence type="predicted"/>
<evidence type="ECO:0000313" key="2">
    <source>
        <dbReference type="EMBL" id="HIZ89224.1"/>
    </source>
</evidence>
<feature type="signal peptide" evidence="1">
    <location>
        <begin position="1"/>
        <end position="20"/>
    </location>
</feature>
<accession>A0A9D2KAE0</accession>
<evidence type="ECO:0000256" key="1">
    <source>
        <dbReference type="SAM" id="SignalP"/>
    </source>
</evidence>
<dbReference type="EMBL" id="DXAQ01000074">
    <property type="protein sequence ID" value="HIZ89224.1"/>
    <property type="molecule type" value="Genomic_DNA"/>
</dbReference>
<feature type="chain" id="PRO_5039665004" evidence="1">
    <location>
        <begin position="21"/>
        <end position="691"/>
    </location>
</feature>
<keyword evidence="1" id="KW-0732">Signal</keyword>
<dbReference type="AlphaFoldDB" id="A0A9D2KAE0"/>
<protein>
    <submittedName>
        <fullName evidence="2">Uncharacterized protein</fullName>
    </submittedName>
</protein>
<evidence type="ECO:0000313" key="3">
    <source>
        <dbReference type="Proteomes" id="UP000824176"/>
    </source>
</evidence>
<sequence>MNKLIYILIITLFTSSFSFAQHINNEEENIDINDKYIFGMNSGKYVTRKSLENSSDNIYYEFLNNGSTKEQAKIITAYALKEMQSQFKENAEEIYDIFKLGYFYDESKDTQLACSDKFIQGSIAYEISPDEYNMISDTRNFAWRNRALTKARDILKEESSMEDKFYSVLTMYIEDGLGSITSQRNELMMMKDEGFETGQMVEFLSANNICENSAYCDGLVKLYTFIMDSEDNLDKNKAAEYILNNNLFKYAFFQNGYFNIYNDGFYEMVQVSKVKEFSILSILENNPLNNKYDFLYARYFKLFDKSNKEYDSSKYNPLHCTNNVYNGHLYIFPFDNQVYLINTTETENKLLKIEVRAPEYFNTNYGKNYSTLTAFQDTETSKRNKSMALHKVSNMGTFSYNNNILISVVYDREPQSPMGDVDKVKERRGQKIMPFQLESVLNNTKFSKKTEKAVSDYVEYLQEFTSKKLIEDELYFYVINTGKDKVVLAASSYYNDFNEKEEILFMVNNKNLKIINKDIAAQIDNVLSSGKYYKTLVSNNGDTVFIGFIQTDNNIFIVNVIDNKAGSNMFPVYYYKKTDITAADNDNNKLTDPALSYPLLQEAAGIDCLNSDSESEVFVCSYRQLLTVKAYVEKLYTLKMEKAEQNYYPENIKEYYRQIHDDMQFMYQNNCSNDIDCIMDIFLSYADIFSR</sequence>
<name>A0A9D2KAE0_9BACT</name>
<gene>
    <name evidence="2" type="ORF">H9804_04705</name>
</gene>
<dbReference type="Proteomes" id="UP000824176">
    <property type="component" value="Unassembled WGS sequence"/>
</dbReference>